<reference evidence="1" key="1">
    <citation type="submission" date="2021-06" db="EMBL/GenBank/DDBJ databases">
        <title>Parelaphostrongylus tenuis whole genome reference sequence.</title>
        <authorList>
            <person name="Garwood T.J."/>
            <person name="Larsen P.A."/>
            <person name="Fountain-Jones N.M."/>
            <person name="Garbe J.R."/>
            <person name="Macchietto M.G."/>
            <person name="Kania S.A."/>
            <person name="Gerhold R.W."/>
            <person name="Richards J.E."/>
            <person name="Wolf T.M."/>
        </authorList>
    </citation>
    <scope>NUCLEOTIDE SEQUENCE</scope>
    <source>
        <strain evidence="1">MNPRO001-30</strain>
        <tissue evidence="1">Meninges</tissue>
    </source>
</reference>
<organism evidence="1 2">
    <name type="scientific">Parelaphostrongylus tenuis</name>
    <name type="common">Meningeal worm</name>
    <dbReference type="NCBI Taxonomy" id="148309"/>
    <lineage>
        <taxon>Eukaryota</taxon>
        <taxon>Metazoa</taxon>
        <taxon>Ecdysozoa</taxon>
        <taxon>Nematoda</taxon>
        <taxon>Chromadorea</taxon>
        <taxon>Rhabditida</taxon>
        <taxon>Rhabditina</taxon>
        <taxon>Rhabditomorpha</taxon>
        <taxon>Strongyloidea</taxon>
        <taxon>Metastrongylidae</taxon>
        <taxon>Parelaphostrongylus</taxon>
    </lineage>
</organism>
<evidence type="ECO:0000313" key="1">
    <source>
        <dbReference type="EMBL" id="KAJ1366143.1"/>
    </source>
</evidence>
<comment type="caution">
    <text evidence="1">The sequence shown here is derived from an EMBL/GenBank/DDBJ whole genome shotgun (WGS) entry which is preliminary data.</text>
</comment>
<protein>
    <submittedName>
        <fullName evidence="1">Uncharacterized protein</fullName>
    </submittedName>
</protein>
<dbReference type="EMBL" id="JAHQIW010005479">
    <property type="protein sequence ID" value="KAJ1366143.1"/>
    <property type="molecule type" value="Genomic_DNA"/>
</dbReference>
<proteinExistence type="predicted"/>
<name>A0AAD5WDC0_PARTN</name>
<evidence type="ECO:0000313" key="2">
    <source>
        <dbReference type="Proteomes" id="UP001196413"/>
    </source>
</evidence>
<keyword evidence="2" id="KW-1185">Reference proteome</keyword>
<dbReference type="Proteomes" id="UP001196413">
    <property type="component" value="Unassembled WGS sequence"/>
</dbReference>
<gene>
    <name evidence="1" type="ORF">KIN20_026743</name>
</gene>
<sequence length="100" mass="11988">METTNPKDDPEEQSWDEFCTFESIGIHEFTGPTAKEHELQNMAIWQQSEETREKRDDGYYVRLPWKDDAQTLPETRNGHKKTTRYTQRLEQQAYYFAKIP</sequence>
<accession>A0AAD5WDC0</accession>
<dbReference type="AlphaFoldDB" id="A0AAD5WDC0"/>